<keyword evidence="6" id="KW-1185">Reference proteome</keyword>
<dbReference type="Proteomes" id="UP000198727">
    <property type="component" value="Unassembled WGS sequence"/>
</dbReference>
<evidence type="ECO:0000313" key="6">
    <source>
        <dbReference type="Proteomes" id="UP000198727"/>
    </source>
</evidence>
<dbReference type="GO" id="GO:0006352">
    <property type="term" value="P:DNA-templated transcription initiation"/>
    <property type="evidence" value="ECO:0007669"/>
    <property type="project" value="InterPro"/>
</dbReference>
<organism evidence="5 6">
    <name type="scientific">Amycolatopsis arida</name>
    <dbReference type="NCBI Taxonomy" id="587909"/>
    <lineage>
        <taxon>Bacteria</taxon>
        <taxon>Bacillati</taxon>
        <taxon>Actinomycetota</taxon>
        <taxon>Actinomycetes</taxon>
        <taxon>Pseudonocardiales</taxon>
        <taxon>Pseudonocardiaceae</taxon>
        <taxon>Amycolatopsis</taxon>
    </lineage>
</organism>
<evidence type="ECO:0000256" key="1">
    <source>
        <dbReference type="ARBA" id="ARBA00023015"/>
    </source>
</evidence>
<dbReference type="SUPFAM" id="SSF88946">
    <property type="entry name" value="Sigma2 domain of RNA polymerase sigma factors"/>
    <property type="match status" value="1"/>
</dbReference>
<dbReference type="RefSeq" id="WP_092532323.1">
    <property type="nucleotide sequence ID" value="NZ_FOWW01000007.1"/>
</dbReference>
<evidence type="ECO:0000259" key="4">
    <source>
        <dbReference type="Pfam" id="PF04542"/>
    </source>
</evidence>
<keyword evidence="2" id="KW-0731">Sigma factor</keyword>
<dbReference type="Gene3D" id="1.10.1740.10">
    <property type="match status" value="1"/>
</dbReference>
<feature type="domain" description="RNA polymerase sigma-70 region 2" evidence="4">
    <location>
        <begin position="24"/>
        <end position="55"/>
    </location>
</feature>
<dbReference type="EMBL" id="FOWW01000007">
    <property type="protein sequence ID" value="SFQ41325.1"/>
    <property type="molecule type" value="Genomic_DNA"/>
</dbReference>
<keyword evidence="3" id="KW-0804">Transcription</keyword>
<dbReference type="STRING" id="587909.SAMN05421810_10737"/>
<dbReference type="PANTHER" id="PTHR43133:SF65">
    <property type="entry name" value="ECF RNA POLYMERASE SIGMA FACTOR SIGG"/>
    <property type="match status" value="1"/>
</dbReference>
<dbReference type="GO" id="GO:0016987">
    <property type="term" value="F:sigma factor activity"/>
    <property type="evidence" value="ECO:0007669"/>
    <property type="project" value="UniProtKB-KW"/>
</dbReference>
<dbReference type="InterPro" id="IPR013325">
    <property type="entry name" value="RNA_pol_sigma_r2"/>
</dbReference>
<gene>
    <name evidence="5" type="ORF">SAMN05421810_10737</name>
</gene>
<dbReference type="AlphaFoldDB" id="A0A1I5YAS9"/>
<sequence length="55" mass="5959">MGTAEDTALAEAARAGDQAAFSSLAERYRAELRVHCYRMVGSVEDAEDLVQEALL</sequence>
<reference evidence="6" key="1">
    <citation type="submission" date="2016-10" db="EMBL/GenBank/DDBJ databases">
        <authorList>
            <person name="Varghese N."/>
            <person name="Submissions S."/>
        </authorList>
    </citation>
    <scope>NUCLEOTIDE SEQUENCE [LARGE SCALE GENOMIC DNA]</scope>
    <source>
        <strain evidence="6">CGMCC 4.5579</strain>
    </source>
</reference>
<evidence type="ECO:0000313" key="5">
    <source>
        <dbReference type="EMBL" id="SFQ41325.1"/>
    </source>
</evidence>
<evidence type="ECO:0000256" key="2">
    <source>
        <dbReference type="ARBA" id="ARBA00023082"/>
    </source>
</evidence>
<protein>
    <submittedName>
        <fullName evidence="5">RNA polymerase sigma-70 factor, ECF subfamily</fullName>
    </submittedName>
</protein>
<proteinExistence type="predicted"/>
<keyword evidence="1" id="KW-0805">Transcription regulation</keyword>
<accession>A0A1I5YAS9</accession>
<dbReference type="InterPro" id="IPR039425">
    <property type="entry name" value="RNA_pol_sigma-70-like"/>
</dbReference>
<name>A0A1I5YAS9_9PSEU</name>
<dbReference type="OrthoDB" id="9811152at2"/>
<dbReference type="PANTHER" id="PTHR43133">
    <property type="entry name" value="RNA POLYMERASE ECF-TYPE SIGMA FACTO"/>
    <property type="match status" value="1"/>
</dbReference>
<dbReference type="Pfam" id="PF04542">
    <property type="entry name" value="Sigma70_r2"/>
    <property type="match status" value="1"/>
</dbReference>
<dbReference type="InterPro" id="IPR007627">
    <property type="entry name" value="RNA_pol_sigma70_r2"/>
</dbReference>
<evidence type="ECO:0000256" key="3">
    <source>
        <dbReference type="ARBA" id="ARBA00023163"/>
    </source>
</evidence>